<evidence type="ECO:0000256" key="2">
    <source>
        <dbReference type="SAM" id="SignalP"/>
    </source>
</evidence>
<reference evidence="3 4" key="1">
    <citation type="submission" date="2024-08" db="EMBL/GenBank/DDBJ databases">
        <authorList>
            <person name="Lu H."/>
        </authorList>
    </citation>
    <scope>NUCLEOTIDE SEQUENCE [LARGE SCALE GENOMIC DNA]</scope>
    <source>
        <strain evidence="3 4">BYS180W</strain>
    </source>
</reference>
<keyword evidence="2" id="KW-0732">Signal</keyword>
<dbReference type="Proteomes" id="UP001606099">
    <property type="component" value="Unassembled WGS sequence"/>
</dbReference>
<gene>
    <name evidence="3" type="ORF">ACG0Z6_05910</name>
</gene>
<dbReference type="InterPro" id="IPR014547">
    <property type="entry name" value="UCP028477"/>
</dbReference>
<name>A0ABW7FTY1_9BURK</name>
<dbReference type="Pfam" id="PF09916">
    <property type="entry name" value="DUF2145"/>
    <property type="match status" value="1"/>
</dbReference>
<evidence type="ECO:0000313" key="3">
    <source>
        <dbReference type="EMBL" id="MFG6447779.1"/>
    </source>
</evidence>
<feature type="signal peptide" evidence="2">
    <location>
        <begin position="1"/>
        <end position="25"/>
    </location>
</feature>
<proteinExistence type="predicted"/>
<dbReference type="RefSeq" id="WP_394459436.1">
    <property type="nucleotide sequence ID" value="NZ_JBIGHZ010000002.1"/>
</dbReference>
<dbReference type="EMBL" id="JBIGHZ010000002">
    <property type="protein sequence ID" value="MFG6447779.1"/>
    <property type="molecule type" value="Genomic_DNA"/>
</dbReference>
<evidence type="ECO:0000313" key="4">
    <source>
        <dbReference type="Proteomes" id="UP001606099"/>
    </source>
</evidence>
<comment type="caution">
    <text evidence="3">The sequence shown here is derived from an EMBL/GenBank/DDBJ whole genome shotgun (WGS) entry which is preliminary data.</text>
</comment>
<sequence>MRAAWACKAAAMLAAALLGGPGAQAASLQFCDTSTALSPAALDEVLALSVQVQAQLEARGARAAVVARDGLGLQRWGQRYSHAGVVWQDGPAGAWTVRQLYYACGEGHARLFDQGLGAFISGSRGGAVRFLRLLLLPVSAEAALHAHATDARSAHAWLHPHYSANAHAFGTRFQNCNQWLAELMAAAWGGPFPVSAEAGAAQGDRAAAQAWLQREGYTATRIHAGPLLLAAAFSPWLHLADHPAADRASGQLQVVLPQDLMDWAAQRHPGSRQLEFCRNARELWLREDGPPLPADCQPAPDARTWRLNSSGAPEVRG</sequence>
<keyword evidence="4" id="KW-1185">Reference proteome</keyword>
<feature type="region of interest" description="Disordered" evidence="1">
    <location>
        <begin position="288"/>
        <end position="317"/>
    </location>
</feature>
<protein>
    <submittedName>
        <fullName evidence="3">DUF2145 domain-containing protein</fullName>
    </submittedName>
</protein>
<evidence type="ECO:0000256" key="1">
    <source>
        <dbReference type="SAM" id="MobiDB-lite"/>
    </source>
</evidence>
<organism evidence="3 4">
    <name type="scientific">Roseateles rivi</name>
    <dbReference type="NCBI Taxonomy" id="3299028"/>
    <lineage>
        <taxon>Bacteria</taxon>
        <taxon>Pseudomonadati</taxon>
        <taxon>Pseudomonadota</taxon>
        <taxon>Betaproteobacteria</taxon>
        <taxon>Burkholderiales</taxon>
        <taxon>Sphaerotilaceae</taxon>
        <taxon>Roseateles</taxon>
    </lineage>
</organism>
<accession>A0ABW7FTY1</accession>
<feature type="chain" id="PRO_5045852418" evidence="2">
    <location>
        <begin position="26"/>
        <end position="317"/>
    </location>
</feature>